<feature type="transmembrane region" description="Helical" evidence="1">
    <location>
        <begin position="40"/>
        <end position="58"/>
    </location>
</feature>
<evidence type="ECO:0000313" key="2">
    <source>
        <dbReference type="EMBL" id="DAF50922.1"/>
    </source>
</evidence>
<feature type="transmembrane region" description="Helical" evidence="1">
    <location>
        <begin position="70"/>
        <end position="91"/>
    </location>
</feature>
<name>A0A8S5SK41_9CAUD</name>
<reference evidence="2" key="1">
    <citation type="journal article" date="2021" name="Proc. Natl. Acad. Sci. U.S.A.">
        <title>A Catalog of Tens of Thousands of Viruses from Human Metagenomes Reveals Hidden Associations with Chronic Diseases.</title>
        <authorList>
            <person name="Tisza M.J."/>
            <person name="Buck C.B."/>
        </authorList>
    </citation>
    <scope>NUCLEOTIDE SEQUENCE</scope>
    <source>
        <strain evidence="2">CtRPk8</strain>
    </source>
</reference>
<protein>
    <submittedName>
        <fullName evidence="2">Uncharacterized protein</fullName>
    </submittedName>
</protein>
<keyword evidence="1" id="KW-1133">Transmembrane helix</keyword>
<accession>A0A8S5SK41</accession>
<keyword evidence="1" id="KW-0812">Transmembrane</keyword>
<organism evidence="2">
    <name type="scientific">Siphoviridae sp. ctRPk8</name>
    <dbReference type="NCBI Taxonomy" id="2827870"/>
    <lineage>
        <taxon>Viruses</taxon>
        <taxon>Duplodnaviria</taxon>
        <taxon>Heunggongvirae</taxon>
        <taxon>Uroviricota</taxon>
        <taxon>Caudoviricetes</taxon>
    </lineage>
</organism>
<evidence type="ECO:0000256" key="1">
    <source>
        <dbReference type="SAM" id="Phobius"/>
    </source>
</evidence>
<keyword evidence="1" id="KW-0472">Membrane</keyword>
<dbReference type="EMBL" id="BK032606">
    <property type="protein sequence ID" value="DAF50922.1"/>
    <property type="molecule type" value="Genomic_DNA"/>
</dbReference>
<proteinExistence type="predicted"/>
<sequence length="92" mass="10852">MQRQPLRAVCTEPPPLLRRRRGLFSYFIPRSLPSFLCRPALAVGIPVAFEIFLFIFVIPSARFQLKDRPGILLFDIWHTTFYFCIFSRTFVQ</sequence>